<dbReference type="Pfam" id="PF07731">
    <property type="entry name" value="Cu-oxidase_2"/>
    <property type="match status" value="1"/>
</dbReference>
<dbReference type="InterPro" id="IPR011706">
    <property type="entry name" value="Cu-oxidase_C"/>
</dbReference>
<dbReference type="SUPFAM" id="SSF49503">
    <property type="entry name" value="Cupredoxins"/>
    <property type="match status" value="1"/>
</dbReference>
<name>E1ZTU9_CHLVA</name>
<dbReference type="GO" id="GO:0005507">
    <property type="term" value="F:copper ion binding"/>
    <property type="evidence" value="ECO:0007669"/>
    <property type="project" value="InterPro"/>
</dbReference>
<sequence length="132" mass="15647">MLRLEQYTGITEEWILTNPNFTAHPFHIHVYPFQVKYVKSKLNKVYPDVVETPAEKENFKSLTSDTYKDDGDTYSHWRDTIIIPAYGEVKIWIRFDTLPKKYDLNGKTVFHCHFLPHEDTGMITSWRLHDGK</sequence>
<keyword evidence="6" id="KW-1185">Reference proteome</keyword>
<dbReference type="KEGG" id="cvr:CHLNCDRAFT_142543"/>
<dbReference type="GeneID" id="17350187"/>
<keyword evidence="2" id="KW-0479">Metal-binding</keyword>
<accession>E1ZTU9</accession>
<comment type="similarity">
    <text evidence="1">Belongs to the multicopper oxidase family.</text>
</comment>
<dbReference type="AlphaFoldDB" id="E1ZTU9"/>
<dbReference type="Gene3D" id="2.60.40.420">
    <property type="entry name" value="Cupredoxins - blue copper proteins"/>
    <property type="match status" value="1"/>
</dbReference>
<dbReference type="RefSeq" id="XP_005842853.1">
    <property type="nucleotide sequence ID" value="XM_005842791.1"/>
</dbReference>
<dbReference type="STRING" id="554065.E1ZTU9"/>
<dbReference type="OrthoDB" id="2121828at2759"/>
<dbReference type="GO" id="GO:0016491">
    <property type="term" value="F:oxidoreductase activity"/>
    <property type="evidence" value="ECO:0007669"/>
    <property type="project" value="InterPro"/>
</dbReference>
<evidence type="ECO:0000256" key="2">
    <source>
        <dbReference type="ARBA" id="ARBA00022723"/>
    </source>
</evidence>
<dbReference type="EMBL" id="GL433875">
    <property type="protein sequence ID" value="EFN50741.1"/>
    <property type="molecule type" value="Genomic_DNA"/>
</dbReference>
<dbReference type="Proteomes" id="UP000008141">
    <property type="component" value="Unassembled WGS sequence"/>
</dbReference>
<evidence type="ECO:0000256" key="3">
    <source>
        <dbReference type="ARBA" id="ARBA00023008"/>
    </source>
</evidence>
<dbReference type="InterPro" id="IPR008972">
    <property type="entry name" value="Cupredoxin"/>
</dbReference>
<protein>
    <recommendedName>
        <fullName evidence="4">Plastocyanin-like domain-containing protein</fullName>
    </recommendedName>
</protein>
<evidence type="ECO:0000313" key="5">
    <source>
        <dbReference type="EMBL" id="EFN50741.1"/>
    </source>
</evidence>
<keyword evidence="3" id="KW-0186">Copper</keyword>
<gene>
    <name evidence="5" type="ORF">CHLNCDRAFT_142543</name>
</gene>
<evidence type="ECO:0000256" key="1">
    <source>
        <dbReference type="ARBA" id="ARBA00010609"/>
    </source>
</evidence>
<reference evidence="5 6" key="1">
    <citation type="journal article" date="2010" name="Plant Cell">
        <title>The Chlorella variabilis NC64A genome reveals adaptation to photosymbiosis, coevolution with viruses, and cryptic sex.</title>
        <authorList>
            <person name="Blanc G."/>
            <person name="Duncan G."/>
            <person name="Agarkova I."/>
            <person name="Borodovsky M."/>
            <person name="Gurnon J."/>
            <person name="Kuo A."/>
            <person name="Lindquist E."/>
            <person name="Lucas S."/>
            <person name="Pangilinan J."/>
            <person name="Polle J."/>
            <person name="Salamov A."/>
            <person name="Terry A."/>
            <person name="Yamada T."/>
            <person name="Dunigan D.D."/>
            <person name="Grigoriev I.V."/>
            <person name="Claverie J.M."/>
            <person name="Van Etten J.L."/>
        </authorList>
    </citation>
    <scope>NUCLEOTIDE SEQUENCE [LARGE SCALE GENOMIC DNA]</scope>
    <source>
        <strain evidence="5 6">NC64A</strain>
    </source>
</reference>
<evidence type="ECO:0000313" key="6">
    <source>
        <dbReference type="Proteomes" id="UP000008141"/>
    </source>
</evidence>
<proteinExistence type="inferred from homology"/>
<dbReference type="PROSITE" id="PS00080">
    <property type="entry name" value="MULTICOPPER_OXIDASE2"/>
    <property type="match status" value="1"/>
</dbReference>
<evidence type="ECO:0000259" key="4">
    <source>
        <dbReference type="Pfam" id="PF07731"/>
    </source>
</evidence>
<dbReference type="InterPro" id="IPR002355">
    <property type="entry name" value="Cu_oxidase_Cu_BS"/>
</dbReference>
<organism evidence="6">
    <name type="scientific">Chlorella variabilis</name>
    <name type="common">Green alga</name>
    <dbReference type="NCBI Taxonomy" id="554065"/>
    <lineage>
        <taxon>Eukaryota</taxon>
        <taxon>Viridiplantae</taxon>
        <taxon>Chlorophyta</taxon>
        <taxon>core chlorophytes</taxon>
        <taxon>Trebouxiophyceae</taxon>
        <taxon>Chlorellales</taxon>
        <taxon>Chlorellaceae</taxon>
        <taxon>Chlorella clade</taxon>
        <taxon>Chlorella</taxon>
    </lineage>
</organism>
<dbReference type="InParanoid" id="E1ZTU9"/>
<feature type="domain" description="Plastocyanin-like" evidence="4">
    <location>
        <begin position="9"/>
        <end position="126"/>
    </location>
</feature>